<dbReference type="Proteomes" id="UP001152523">
    <property type="component" value="Unassembled WGS sequence"/>
</dbReference>
<feature type="chain" id="PRO_5043796270" evidence="2">
    <location>
        <begin position="21"/>
        <end position="105"/>
    </location>
</feature>
<evidence type="ECO:0000313" key="3">
    <source>
        <dbReference type="EMBL" id="CAH9137828.1"/>
    </source>
</evidence>
<gene>
    <name evidence="3" type="ORF">CEPIT_LOCUS36333</name>
</gene>
<proteinExistence type="predicted"/>
<comment type="caution">
    <text evidence="3">The sequence shown here is derived from an EMBL/GenBank/DDBJ whole genome shotgun (WGS) entry which is preliminary data.</text>
</comment>
<organism evidence="3 4">
    <name type="scientific">Cuscuta epithymum</name>
    <dbReference type="NCBI Taxonomy" id="186058"/>
    <lineage>
        <taxon>Eukaryota</taxon>
        <taxon>Viridiplantae</taxon>
        <taxon>Streptophyta</taxon>
        <taxon>Embryophyta</taxon>
        <taxon>Tracheophyta</taxon>
        <taxon>Spermatophyta</taxon>
        <taxon>Magnoliopsida</taxon>
        <taxon>eudicotyledons</taxon>
        <taxon>Gunneridae</taxon>
        <taxon>Pentapetalae</taxon>
        <taxon>asterids</taxon>
        <taxon>lamiids</taxon>
        <taxon>Solanales</taxon>
        <taxon>Convolvulaceae</taxon>
        <taxon>Cuscuteae</taxon>
        <taxon>Cuscuta</taxon>
        <taxon>Cuscuta subgen. Cuscuta</taxon>
    </lineage>
</organism>
<dbReference type="AlphaFoldDB" id="A0AAV0FQC7"/>
<keyword evidence="1" id="KW-0175">Coiled coil</keyword>
<feature type="signal peptide" evidence="2">
    <location>
        <begin position="1"/>
        <end position="20"/>
    </location>
</feature>
<accession>A0AAV0FQC7</accession>
<reference evidence="3" key="1">
    <citation type="submission" date="2022-07" db="EMBL/GenBank/DDBJ databases">
        <authorList>
            <person name="Macas J."/>
            <person name="Novak P."/>
            <person name="Neumann P."/>
        </authorList>
    </citation>
    <scope>NUCLEOTIDE SEQUENCE</scope>
</reference>
<keyword evidence="4" id="KW-1185">Reference proteome</keyword>
<keyword evidence="2" id="KW-0732">Signal</keyword>
<sequence>MICFTFLGVFLTLEMGKTLSKELGQLKLKYEGTEGMAASLGAGVKAQATELQQRVDKAEEEKKVLEGRLKVAEPSLTALQRLSTGAKRRPRRRPKLLLLMQSYLL</sequence>
<evidence type="ECO:0000256" key="2">
    <source>
        <dbReference type="SAM" id="SignalP"/>
    </source>
</evidence>
<feature type="coiled-coil region" evidence="1">
    <location>
        <begin position="41"/>
        <end position="68"/>
    </location>
</feature>
<protein>
    <submittedName>
        <fullName evidence="3">Uncharacterized protein</fullName>
    </submittedName>
</protein>
<evidence type="ECO:0000256" key="1">
    <source>
        <dbReference type="SAM" id="Coils"/>
    </source>
</evidence>
<dbReference type="EMBL" id="CAMAPF010001001">
    <property type="protein sequence ID" value="CAH9137828.1"/>
    <property type="molecule type" value="Genomic_DNA"/>
</dbReference>
<name>A0AAV0FQC7_9ASTE</name>
<evidence type="ECO:0000313" key="4">
    <source>
        <dbReference type="Proteomes" id="UP001152523"/>
    </source>
</evidence>